<proteinExistence type="inferred from homology"/>
<feature type="transmembrane region" description="Helical" evidence="9">
    <location>
        <begin position="273"/>
        <end position="298"/>
    </location>
</feature>
<accession>A0A437AGB4</accession>
<dbReference type="GeneID" id="93583461"/>
<dbReference type="PANTHER" id="PTHR48086">
    <property type="entry name" value="SODIUM/PROLINE SYMPORTER-RELATED"/>
    <property type="match status" value="1"/>
</dbReference>
<organism evidence="10 11">
    <name type="scientific">Arthrobotrys flagrans</name>
    <name type="common">Nematode-trapping fungus</name>
    <name type="synonym">Trichothecium flagrans</name>
    <dbReference type="NCBI Taxonomy" id="97331"/>
    <lineage>
        <taxon>Eukaryota</taxon>
        <taxon>Fungi</taxon>
        <taxon>Dikarya</taxon>
        <taxon>Ascomycota</taxon>
        <taxon>Pezizomycotina</taxon>
        <taxon>Orbiliomycetes</taxon>
        <taxon>Orbiliales</taxon>
        <taxon>Orbiliaceae</taxon>
        <taxon>Arthrobotrys</taxon>
    </lineage>
</organism>
<protein>
    <recommendedName>
        <fullName evidence="12">Urea transporter</fullName>
    </recommendedName>
</protein>
<feature type="region of interest" description="Disordered" evidence="8">
    <location>
        <begin position="515"/>
        <end position="543"/>
    </location>
</feature>
<evidence type="ECO:0000256" key="7">
    <source>
        <dbReference type="RuleBase" id="RU362091"/>
    </source>
</evidence>
<name>A0A437AGB4_ARTFL</name>
<feature type="transmembrane region" description="Helical" evidence="9">
    <location>
        <begin position="366"/>
        <end position="386"/>
    </location>
</feature>
<comment type="caution">
    <text evidence="10">The sequence shown here is derived from an EMBL/GenBank/DDBJ whole genome shotgun (WGS) entry which is preliminary data.</text>
</comment>
<comment type="similarity">
    <text evidence="2 7">Belongs to the sodium:solute symporter (SSF) (TC 2.A.21) family.</text>
</comment>
<evidence type="ECO:0000256" key="8">
    <source>
        <dbReference type="SAM" id="MobiDB-lite"/>
    </source>
</evidence>
<feature type="compositionally biased region" description="Basic and acidic residues" evidence="8">
    <location>
        <begin position="530"/>
        <end position="543"/>
    </location>
</feature>
<feature type="transmembrane region" description="Helical" evidence="9">
    <location>
        <begin position="392"/>
        <end position="414"/>
    </location>
</feature>
<dbReference type="InterPro" id="IPR038377">
    <property type="entry name" value="Na/Glc_symporter_sf"/>
</dbReference>
<dbReference type="VEuPathDB" id="FungiDB:DFL_001150"/>
<dbReference type="Gene3D" id="1.20.1730.10">
    <property type="entry name" value="Sodium/glucose cotransporter"/>
    <property type="match status" value="1"/>
</dbReference>
<keyword evidence="3" id="KW-0813">Transport</keyword>
<evidence type="ECO:0000256" key="4">
    <source>
        <dbReference type="ARBA" id="ARBA00022692"/>
    </source>
</evidence>
<dbReference type="InterPro" id="IPR050277">
    <property type="entry name" value="Sodium:Solute_Symporter"/>
</dbReference>
<comment type="subcellular location">
    <subcellularLocation>
        <location evidence="1">Membrane</location>
        <topology evidence="1">Multi-pass membrane protein</topology>
    </subcellularLocation>
</comment>
<dbReference type="STRING" id="97331.A0A437AGB4"/>
<feature type="transmembrane region" description="Helical" evidence="9">
    <location>
        <begin position="12"/>
        <end position="31"/>
    </location>
</feature>
<keyword evidence="4 9" id="KW-0812">Transmembrane</keyword>
<dbReference type="Pfam" id="PF00474">
    <property type="entry name" value="SSF"/>
    <property type="match status" value="1"/>
</dbReference>
<evidence type="ECO:0008006" key="12">
    <source>
        <dbReference type="Google" id="ProtNLM"/>
    </source>
</evidence>
<feature type="transmembrane region" description="Helical" evidence="9">
    <location>
        <begin position="93"/>
        <end position="115"/>
    </location>
</feature>
<feature type="transmembrane region" description="Helical" evidence="9">
    <location>
        <begin position="174"/>
        <end position="191"/>
    </location>
</feature>
<feature type="transmembrane region" description="Helical" evidence="9">
    <location>
        <begin position="136"/>
        <end position="154"/>
    </location>
</feature>
<keyword evidence="6 9" id="KW-0472">Membrane</keyword>
<keyword evidence="11" id="KW-1185">Reference proteome</keyword>
<evidence type="ECO:0000256" key="9">
    <source>
        <dbReference type="SAM" id="Phobius"/>
    </source>
</evidence>
<keyword evidence="5 9" id="KW-1133">Transmembrane helix</keyword>
<dbReference type="AlphaFoldDB" id="A0A437AGB4"/>
<evidence type="ECO:0000313" key="11">
    <source>
        <dbReference type="Proteomes" id="UP000283090"/>
    </source>
</evidence>
<feature type="transmembrane region" description="Helical" evidence="9">
    <location>
        <begin position="426"/>
        <end position="445"/>
    </location>
</feature>
<evidence type="ECO:0000256" key="6">
    <source>
        <dbReference type="ARBA" id="ARBA00023136"/>
    </source>
</evidence>
<dbReference type="Proteomes" id="UP000283090">
    <property type="component" value="Unassembled WGS sequence"/>
</dbReference>
<dbReference type="PANTHER" id="PTHR48086:SF10">
    <property type="entry name" value="AGR155CP"/>
    <property type="match status" value="1"/>
</dbReference>
<dbReference type="EMBL" id="SAEB01000001">
    <property type="protein sequence ID" value="RVD90174.1"/>
    <property type="molecule type" value="Genomic_DNA"/>
</dbReference>
<reference evidence="10 11" key="1">
    <citation type="submission" date="2019-01" db="EMBL/GenBank/DDBJ databases">
        <title>Intercellular communication is required for trap formation in the nematode-trapping fungus Duddingtonia flagrans.</title>
        <authorList>
            <person name="Youssar L."/>
            <person name="Wernet V."/>
            <person name="Hensel N."/>
            <person name="Hildebrandt H.-G."/>
            <person name="Fischer R."/>
        </authorList>
    </citation>
    <scope>NUCLEOTIDE SEQUENCE [LARGE SCALE GENOMIC DNA]</scope>
    <source>
        <strain evidence="10 11">CBS H-5679</strain>
    </source>
</reference>
<evidence type="ECO:0000256" key="1">
    <source>
        <dbReference type="ARBA" id="ARBA00004141"/>
    </source>
</evidence>
<feature type="transmembrane region" description="Helical" evidence="9">
    <location>
        <begin position="465"/>
        <end position="496"/>
    </location>
</feature>
<feature type="transmembrane region" description="Helical" evidence="9">
    <location>
        <begin position="318"/>
        <end position="345"/>
    </location>
</feature>
<feature type="transmembrane region" description="Helical" evidence="9">
    <location>
        <begin position="242"/>
        <end position="261"/>
    </location>
</feature>
<dbReference type="GO" id="GO:0005886">
    <property type="term" value="C:plasma membrane"/>
    <property type="evidence" value="ECO:0007669"/>
    <property type="project" value="TreeGrafter"/>
</dbReference>
<evidence type="ECO:0000256" key="5">
    <source>
        <dbReference type="ARBA" id="ARBA00022989"/>
    </source>
</evidence>
<gene>
    <name evidence="10" type="ORF">DFL_001150</name>
</gene>
<evidence type="ECO:0000313" key="10">
    <source>
        <dbReference type="EMBL" id="RVD90174.1"/>
    </source>
</evidence>
<evidence type="ECO:0000256" key="3">
    <source>
        <dbReference type="ARBA" id="ARBA00022448"/>
    </source>
</evidence>
<dbReference type="PROSITE" id="PS50283">
    <property type="entry name" value="NA_SOLUT_SYMP_3"/>
    <property type="match status" value="1"/>
</dbReference>
<dbReference type="RefSeq" id="XP_067495718.1">
    <property type="nucleotide sequence ID" value="XM_067629727.1"/>
</dbReference>
<sequence>MGQPSTQASNAIIYLTYGLFLVMGLGFAWKFRNQSKAEFLSSNRTQRAIPLALNFIASGTDLSPFDPSVPPGLGSGILFTYPDIGAFAGVQGLLVYAIASASPIILFAVLTPIIRRRTPNGFLLTEWTRDRFGAPAALYLSVLTMITMFLYMVAELSAVNAVINLLTGLNGLPALIVEVVVTTIYTSLGGFRVSFVTDNIQGALVLCMIVICTISIGTKSHIDTSLIGPSGLTGATLLGWKLLYILPVAISTNFMFLSPFWMRSFASRTDKDLYIGSAIAGVWIFVILTVTGFTGIIAVWAHGVDKWGPVSEWSSVAFFYLIAELPAWVVGLVLLMVVALSTAVFDSLQSALISTASNDLFRNKLPLIYIRAGVAILTIPVIVVAIKADASVLQIFLISDIVSAAAIPALLLGLVDALYFLSGLDVIIGGCGGILSVFIFGTIYYGSAKAGGELIYMKTLYVDDWGVFGAYVAAPVGGLLFLFGSCAIRLAGLWVFAKVKGQRFEGLDRPVKKVQSEVEGEGEGDNAVTRIEDVSDGGKDVKP</sequence>
<feature type="transmembrane region" description="Helical" evidence="9">
    <location>
        <begin position="203"/>
        <end position="222"/>
    </location>
</feature>
<dbReference type="GO" id="GO:0015606">
    <property type="term" value="F:spermidine transmembrane transporter activity"/>
    <property type="evidence" value="ECO:0007669"/>
    <property type="project" value="TreeGrafter"/>
</dbReference>
<dbReference type="OrthoDB" id="6132759at2759"/>
<dbReference type="InterPro" id="IPR001734">
    <property type="entry name" value="Na/solute_symporter"/>
</dbReference>
<evidence type="ECO:0000256" key="2">
    <source>
        <dbReference type="ARBA" id="ARBA00006434"/>
    </source>
</evidence>